<evidence type="ECO:0000313" key="17">
    <source>
        <dbReference type="Proteomes" id="UP000324629"/>
    </source>
</evidence>
<evidence type="ECO:0000256" key="9">
    <source>
        <dbReference type="ARBA" id="ARBA00023054"/>
    </source>
</evidence>
<keyword evidence="9 14" id="KW-0175">Coiled coil</keyword>
<proteinExistence type="inferred from homology"/>
<dbReference type="CDD" id="cd00009">
    <property type="entry name" value="AAA"/>
    <property type="match status" value="1"/>
</dbReference>
<dbReference type="Gene3D" id="1.10.8.720">
    <property type="entry name" value="Region D6 of dynein motor"/>
    <property type="match status" value="1"/>
</dbReference>
<dbReference type="Pfam" id="PF17857">
    <property type="entry name" value="AAA_lid_1"/>
    <property type="match status" value="1"/>
</dbReference>
<dbReference type="InterPro" id="IPR041466">
    <property type="entry name" value="Dynein_AAA5_ext"/>
</dbReference>
<accession>A0A5J4P3G7</accession>
<dbReference type="Pfam" id="PF18199">
    <property type="entry name" value="Dynein_C"/>
    <property type="match status" value="1"/>
</dbReference>
<name>A0A5J4P3G7_9TREM</name>
<dbReference type="GO" id="GO:0005524">
    <property type="term" value="F:ATP binding"/>
    <property type="evidence" value="ECO:0007669"/>
    <property type="project" value="UniProtKB-KW"/>
</dbReference>
<evidence type="ECO:0000313" key="16">
    <source>
        <dbReference type="EMBL" id="KAA3682464.1"/>
    </source>
</evidence>
<dbReference type="Pfam" id="PF12775">
    <property type="entry name" value="AAA_7"/>
    <property type="match status" value="1"/>
</dbReference>
<evidence type="ECO:0000256" key="11">
    <source>
        <dbReference type="ARBA" id="ARBA00023175"/>
    </source>
</evidence>
<dbReference type="GO" id="GO:0008569">
    <property type="term" value="F:minus-end-directed microtubule motor activity"/>
    <property type="evidence" value="ECO:0007669"/>
    <property type="project" value="InterPro"/>
</dbReference>
<sequence>MDDNKILTLINGERISMPEPVSLLFEVEDLSVASPATVSRCGMVYTDVNDLGWWPFVNSWLANKPDKTLAEETKRLFEKYVGKMHQFIKHNCQTLVPMSETNTVISLCKLFDALATPEAWVDPADTDYFVRLLEMTFQFCMIWSICCIVDEDGRKKVDAYVREMEGSFPNKDSIYEYFVDPKGRSWVHWEEKLRAGWKYASNVPFYKILVPTVDTVRYHFLATQMVTRHTPVLLVGPVGTGKTSLAVNILNSLDLTEWSTLTINMSAQTSSNNVQDIIEARIEKRTKDTFVPMGGTRMLTFMDDFNMPAKDMFGSQPPLELIRQWLDYGFWYDRVKQTIRRVTGMHLLAAMGPPGGGRRVISKRLQARFNQIVITFPTDFNLKRIYGSMLTQKLLEFEDDVKSMADNLLNASIDLYNAVVTKFLPTPTKIHYLFNLRDISKIFQGLLRASKSHIETRTSMLRLWIHEGLRVFSDRLINDKDRTAYIELVGDALATYFDQTYHALCPARQAPIFADILNAEGEYEDIVELDRLRKFMTDTLREYNETPGTVPMDLVLFRDAIEHTCKITRVINQPRGNMLLVGIGGSGRQSLSRLAGYICDFRPFQVEVTKYYRKQEFREDIKRIYWQAGVENQPILFIFTDAQVVEESFLEDINNLLSSGEVPTLYKPDEFEEVRQALMDTAKQEGINDSAQSIFQFFIERVRANLHIALCMSPIGEPFRNRVRMFPAFVNCTTIDWFSEWPLEALLEVAEKYLNDVIMIVSEPDVKMRASVAKIFANMHRSVAEVALIMLAELKRHTYVTPTNYLELVSGYKNLLYQKRQELSEKADKLSNGLGKIDETREKVEVMSVELEDTRKKVAAFQKECDEYLVIIVQQKREADEQAKSVMQTQEKIKLDEIKCMHMAELAMADLAQAMPALESAVQALEALNKKDITEIKSYGKPPVLVQKVSSAAKSLCMWVRAIDVYGRVYRVVEPKRQRLQQAEAVLREKQELLAAAQAKLDEVNAQMRRLQQEYNEKMEQKEELRRKAEHTEKMLDRANKLVSGLAGEKHRWEATVADLLQRIELLPGDCLLAAGFLSYMGPFLSDYRERLVRNWLTMVRAETVPASDPFVFADFLADPTQVREWNLQGLPRDGFSVENGVIVTRGARWPLMIDPQNQAQRWIKSMEGKALRVIDLQMPDYMRTLETAIQFGQPVLLQNIQDRLDQALDPVLNKSLRKVGGVYVLKLGDKEVEYNNNFRFYITTKLPNPHYTPEINSKTAIVNFAVKQQGLEAQLLGIVVRKERPELEEQKDSLVIGIAAGKRKLTELEDVILRLLNEAQGSLLDDEQLVNTLQTSKLTSTEVTEQLQVAERTEVQIDAAREGYRPCAQRASILFFVLNDLGRIDPMYQFALDAYIDLFNLSIDKSPRSGKLEDRITHLNDYHTYAVYRYTCRGLFERHKLLFSFQICIKILEASGKLNQDEYNFFLRGGVVLDRENQFDNPCQSWLSEQCWDNITELDKLPNYHGLVTSFEQYPRDWSVWFTASEPENSPLPGEWDNTTNEFQRMLIVRSLRPDRVSFCATTFITSNLGNRFVEPPVLDMKQVVEDSNTRTPLIFVLSTGVDPTTGLLQLAENCGMAKKFNALSLGQGQAPIATRLIKEGEDQFTTCHKPEKYKKLLFSLCFFHSVLLERRKFLMLGWNIPYEFNDSDFEVSEHLLTNYLDQYEETAWDALRYLIADINYGGHVTDDWDRRLLSTYITDYFREDVLKEPFYKLSTLPHYYIPRDGTLNAYREFVSMLPQIDHPEAFGQHPNADITSQIQETRMILDTLLFLQPQVSSGSGVSREDVVLELIDNLQKQIPEDIDYDGTVKIFANDSSPLVVVLLQEIQRYNALLGQIRKDLNDLNKGIQGLVVMSSELEKVFMAIFDGHVPEHWGKTYSSLKPLGSWARDMSARVEMFASWARTAHPPKAFWIGAFTFPTGFLTAVLQTSARQNNISVDSLSWEFTTMSTSDINLLPNPKDGVYISNLYLQGAGWDKKSGCLIEATPMQLVCPMPGVHFRPVENKKKSLKNIYVAPCYYYPNRAGTSDRPSCMIGVELKTGEKPPDHWTKRSTALLMSLDI</sequence>
<dbReference type="EMBL" id="QNGE01000010">
    <property type="protein sequence ID" value="KAA3682464.1"/>
    <property type="molecule type" value="Genomic_DNA"/>
</dbReference>
<dbReference type="InterPro" id="IPR024743">
    <property type="entry name" value="Dynein_HC_stalk"/>
</dbReference>
<comment type="similarity">
    <text evidence="2">Belongs to the dynein heavy chain family.</text>
</comment>
<dbReference type="FunFam" id="1.20.1270.280:FF:000007">
    <property type="entry name" value="dynein heavy chain 2, axonemal"/>
    <property type="match status" value="1"/>
</dbReference>
<protein>
    <submittedName>
        <fullName evidence="16">Dynein heavy chain, axonemal</fullName>
    </submittedName>
</protein>
<evidence type="ECO:0000256" key="7">
    <source>
        <dbReference type="ARBA" id="ARBA00022840"/>
    </source>
</evidence>
<dbReference type="FunFam" id="1.10.472.130:FF:000003">
    <property type="entry name" value="Dynein, axonemal, heavy chain 2"/>
    <property type="match status" value="1"/>
</dbReference>
<dbReference type="Pfam" id="PF12777">
    <property type="entry name" value="MT"/>
    <property type="match status" value="1"/>
</dbReference>
<dbReference type="InterPro" id="IPR043160">
    <property type="entry name" value="Dynein_C_barrel"/>
</dbReference>
<dbReference type="Pfam" id="PF03028">
    <property type="entry name" value="Dynein_heavy"/>
    <property type="match status" value="1"/>
</dbReference>
<keyword evidence="3" id="KW-0963">Cytoplasm</keyword>
<dbReference type="InterPro" id="IPR041228">
    <property type="entry name" value="Dynein_C"/>
</dbReference>
<dbReference type="InterPro" id="IPR041589">
    <property type="entry name" value="DNAH3_AAA_lid_1"/>
</dbReference>
<dbReference type="Pfam" id="PF17852">
    <property type="entry name" value="Dynein_AAA_lid"/>
    <property type="match status" value="1"/>
</dbReference>
<dbReference type="GO" id="GO:0007018">
    <property type="term" value="P:microtubule-based movement"/>
    <property type="evidence" value="ECO:0007669"/>
    <property type="project" value="InterPro"/>
</dbReference>
<feature type="domain" description="AAA+ ATPase" evidence="15">
    <location>
        <begin position="228"/>
        <end position="379"/>
    </location>
</feature>
<dbReference type="InterPro" id="IPR003593">
    <property type="entry name" value="AAA+_ATPase"/>
</dbReference>
<keyword evidence="11" id="KW-0505">Motor protein</keyword>
<dbReference type="Gene3D" id="1.10.472.130">
    <property type="match status" value="1"/>
</dbReference>
<evidence type="ECO:0000256" key="12">
    <source>
        <dbReference type="ARBA" id="ARBA00023212"/>
    </source>
</evidence>
<dbReference type="PANTHER" id="PTHR22878">
    <property type="entry name" value="DYNEIN HEAVY CHAIN 6, AXONEMAL-LIKE-RELATED"/>
    <property type="match status" value="1"/>
</dbReference>
<keyword evidence="10" id="KW-0969">Cilium</keyword>
<dbReference type="FunFam" id="1.20.920.30:FF:000005">
    <property type="entry name" value="Dynein, axonemal, heavy chain 2"/>
    <property type="match status" value="1"/>
</dbReference>
<dbReference type="InterPro" id="IPR026983">
    <property type="entry name" value="DHC"/>
</dbReference>
<keyword evidence="13" id="KW-0966">Cell projection</keyword>
<dbReference type="Gene3D" id="3.10.490.20">
    <property type="match status" value="1"/>
</dbReference>
<dbReference type="GO" id="GO:0051959">
    <property type="term" value="F:dynein light intermediate chain binding"/>
    <property type="evidence" value="ECO:0007669"/>
    <property type="project" value="InterPro"/>
</dbReference>
<keyword evidence="12" id="KW-0206">Cytoskeleton</keyword>
<dbReference type="GO" id="GO:0045505">
    <property type="term" value="F:dynein intermediate chain binding"/>
    <property type="evidence" value="ECO:0007669"/>
    <property type="project" value="InterPro"/>
</dbReference>
<keyword evidence="4" id="KW-0493">Microtubule</keyword>
<dbReference type="Gene3D" id="1.20.920.30">
    <property type="match status" value="1"/>
</dbReference>
<dbReference type="FunFam" id="3.40.50.300:FF:000049">
    <property type="entry name" value="Dynein, axonemal, heavy chain 5"/>
    <property type="match status" value="1"/>
</dbReference>
<evidence type="ECO:0000256" key="10">
    <source>
        <dbReference type="ARBA" id="ARBA00023069"/>
    </source>
</evidence>
<dbReference type="GO" id="GO:0030286">
    <property type="term" value="C:dynein complex"/>
    <property type="evidence" value="ECO:0007669"/>
    <property type="project" value="UniProtKB-KW"/>
</dbReference>
<dbReference type="InterPro" id="IPR035706">
    <property type="entry name" value="AAA_9"/>
</dbReference>
<dbReference type="GO" id="GO:0031514">
    <property type="term" value="C:motile cilium"/>
    <property type="evidence" value="ECO:0007669"/>
    <property type="project" value="UniProtKB-ARBA"/>
</dbReference>
<dbReference type="SUPFAM" id="SSF52540">
    <property type="entry name" value="P-loop containing nucleoside triphosphate hydrolases"/>
    <property type="match status" value="2"/>
</dbReference>
<dbReference type="GO" id="GO:0005930">
    <property type="term" value="C:axoneme"/>
    <property type="evidence" value="ECO:0007669"/>
    <property type="project" value="UniProtKB-SubCell"/>
</dbReference>
<organism evidence="16 17">
    <name type="scientific">Paragonimus westermani</name>
    <dbReference type="NCBI Taxonomy" id="34504"/>
    <lineage>
        <taxon>Eukaryota</taxon>
        <taxon>Metazoa</taxon>
        <taxon>Spiralia</taxon>
        <taxon>Lophotrochozoa</taxon>
        <taxon>Platyhelminthes</taxon>
        <taxon>Trematoda</taxon>
        <taxon>Digenea</taxon>
        <taxon>Plagiorchiida</taxon>
        <taxon>Troglotremata</taxon>
        <taxon>Troglotrematidae</taxon>
        <taxon>Paragonimus</taxon>
    </lineage>
</organism>
<dbReference type="Gene3D" id="1.20.920.20">
    <property type="match status" value="2"/>
</dbReference>
<evidence type="ECO:0000259" key="15">
    <source>
        <dbReference type="SMART" id="SM00382"/>
    </source>
</evidence>
<keyword evidence="8" id="KW-0243">Dynein</keyword>
<dbReference type="Gene3D" id="3.40.50.300">
    <property type="entry name" value="P-loop containing nucleotide triphosphate hydrolases"/>
    <property type="match status" value="4"/>
</dbReference>
<evidence type="ECO:0000256" key="1">
    <source>
        <dbReference type="ARBA" id="ARBA00004430"/>
    </source>
</evidence>
<reference evidence="16 17" key="1">
    <citation type="journal article" date="2019" name="Gigascience">
        <title>Whole-genome sequence of the oriental lung fluke Paragonimus westermani.</title>
        <authorList>
            <person name="Oey H."/>
            <person name="Zakrzewski M."/>
            <person name="Narain K."/>
            <person name="Devi K.R."/>
            <person name="Agatsuma T."/>
            <person name="Nawaratna S."/>
            <person name="Gobert G.N."/>
            <person name="Jones M.K."/>
            <person name="Ragan M.A."/>
            <person name="McManus D.P."/>
            <person name="Krause L."/>
        </authorList>
    </citation>
    <scope>NUCLEOTIDE SEQUENCE [LARGE SCALE GENOMIC DNA]</scope>
    <source>
        <strain evidence="16 17">IND2009</strain>
    </source>
</reference>
<dbReference type="InterPro" id="IPR041658">
    <property type="entry name" value="AAA_lid_11"/>
</dbReference>
<evidence type="ECO:0000256" key="14">
    <source>
        <dbReference type="SAM" id="Coils"/>
    </source>
</evidence>
<feature type="coiled-coil region" evidence="14">
    <location>
        <begin position="837"/>
        <end position="864"/>
    </location>
</feature>
<gene>
    <name evidence="16" type="ORF">DEA37_0015234</name>
</gene>
<evidence type="ECO:0000256" key="2">
    <source>
        <dbReference type="ARBA" id="ARBA00008887"/>
    </source>
</evidence>
<comment type="subcellular location">
    <subcellularLocation>
        <location evidence="1">Cytoplasm</location>
        <location evidence="1">Cytoskeleton</location>
        <location evidence="1">Cilium axoneme</location>
    </subcellularLocation>
</comment>
<dbReference type="Gene3D" id="1.20.1270.280">
    <property type="match status" value="1"/>
</dbReference>
<keyword evidence="17" id="KW-1185">Reference proteome</keyword>
<dbReference type="FunFam" id="3.10.490.20:FF:000008">
    <property type="entry name" value="dynein heavy chain 2, axonemal"/>
    <property type="match status" value="1"/>
</dbReference>
<dbReference type="InterPro" id="IPR024317">
    <property type="entry name" value="Dynein_heavy_chain_D4_dom"/>
</dbReference>
<dbReference type="Pfam" id="PF18198">
    <property type="entry name" value="AAA_lid_11"/>
    <property type="match status" value="1"/>
</dbReference>
<dbReference type="FunFam" id="3.40.50.300:FF:002141">
    <property type="entry name" value="Dynein heavy chain"/>
    <property type="match status" value="1"/>
</dbReference>
<keyword evidence="6" id="KW-0547">Nucleotide-binding</keyword>
<evidence type="ECO:0000256" key="3">
    <source>
        <dbReference type="ARBA" id="ARBA00022490"/>
    </source>
</evidence>
<dbReference type="Proteomes" id="UP000324629">
    <property type="component" value="Unassembled WGS sequence"/>
</dbReference>
<dbReference type="GO" id="GO:0005874">
    <property type="term" value="C:microtubule"/>
    <property type="evidence" value="ECO:0007669"/>
    <property type="project" value="UniProtKB-KW"/>
</dbReference>
<dbReference type="Gene3D" id="6.10.140.1060">
    <property type="match status" value="1"/>
</dbReference>
<dbReference type="PANTHER" id="PTHR22878:SF68">
    <property type="entry name" value="DYNEIN HEAVY CHAIN 6, AXONEMAL-LIKE"/>
    <property type="match status" value="1"/>
</dbReference>
<evidence type="ECO:0000256" key="4">
    <source>
        <dbReference type="ARBA" id="ARBA00022701"/>
    </source>
</evidence>
<dbReference type="InterPro" id="IPR042219">
    <property type="entry name" value="AAA_lid_11_sf"/>
</dbReference>
<keyword evidence="5" id="KW-0677">Repeat</keyword>
<dbReference type="Pfam" id="PF12780">
    <property type="entry name" value="AAA_8"/>
    <property type="match status" value="1"/>
</dbReference>
<evidence type="ECO:0000256" key="8">
    <source>
        <dbReference type="ARBA" id="ARBA00023017"/>
    </source>
</evidence>
<evidence type="ECO:0000256" key="6">
    <source>
        <dbReference type="ARBA" id="ARBA00022741"/>
    </source>
</evidence>
<dbReference type="Gene3D" id="1.10.8.1220">
    <property type="match status" value="1"/>
</dbReference>
<comment type="caution">
    <text evidence="16">The sequence shown here is derived from an EMBL/GenBank/DDBJ whole genome shotgun (WGS) entry which is preliminary data.</text>
</comment>
<feature type="coiled-coil region" evidence="14">
    <location>
        <begin position="980"/>
        <end position="1042"/>
    </location>
</feature>
<dbReference type="FunFam" id="1.10.8.1220:FF:000001">
    <property type="entry name" value="Dynein axonemal heavy chain 5"/>
    <property type="match status" value="1"/>
</dbReference>
<evidence type="ECO:0000256" key="13">
    <source>
        <dbReference type="ARBA" id="ARBA00023273"/>
    </source>
</evidence>
<keyword evidence="7" id="KW-0067">ATP-binding</keyword>
<dbReference type="InterPro" id="IPR004273">
    <property type="entry name" value="Dynein_heavy_D6_P-loop"/>
</dbReference>
<evidence type="ECO:0000256" key="5">
    <source>
        <dbReference type="ARBA" id="ARBA00022737"/>
    </source>
</evidence>
<dbReference type="InterPro" id="IPR027417">
    <property type="entry name" value="P-loop_NTPase"/>
</dbReference>
<dbReference type="SMART" id="SM00382">
    <property type="entry name" value="AAA"/>
    <property type="match status" value="1"/>
</dbReference>
<dbReference type="Pfam" id="PF12781">
    <property type="entry name" value="AAA_9"/>
    <property type="match status" value="1"/>
</dbReference>